<protein>
    <submittedName>
        <fullName evidence="3">Uncharacterized protein</fullName>
    </submittedName>
</protein>
<feature type="transmembrane region" description="Helical" evidence="2">
    <location>
        <begin position="78"/>
        <end position="99"/>
    </location>
</feature>
<feature type="transmembrane region" description="Helical" evidence="2">
    <location>
        <begin position="320"/>
        <end position="338"/>
    </location>
</feature>
<evidence type="ECO:0000313" key="3">
    <source>
        <dbReference type="EMBL" id="KUJ24134.1"/>
    </source>
</evidence>
<name>A0A194XVU4_MOLSC</name>
<sequence>MPDSAGLEKPSPELGGWLGPDPEPAPEAGWRRGPALQVATALIALVCCQLLMGQCLLTPANHLTGLPIDGAAEKNIGLALVCGFAQLIAVFSYLSPSAWTDHDHGSDFYKPILWSCAIIAVLAFCSYALLSLPLSFGYAPDFAAYWIFTTWPLILHLFFSRVAFVLVAFWHSPYIETVDEAIARGQDGREKRVSRAGPSFAEYPDLSRTAAISRKNLRFAKSLITMKLFILYTTQGMLHHVWLPHFLDQETNKFSCFFVVMSTVCFLLQIEVMISIHGTLLVFKIFSKGSLLFHLAYVTFSMAIFCQHLMVPTWWSCWVVSSYVAILMVTILGLRFVVSDDWVTECRDARVLWDLLKALRETRGRDLEGGGEYVVPGDDAAERWVKFGPAWMIMGQRT</sequence>
<organism evidence="3 4">
    <name type="scientific">Mollisia scopiformis</name>
    <name type="common">Conifer needle endophyte fungus</name>
    <name type="synonym">Phialocephala scopiformis</name>
    <dbReference type="NCBI Taxonomy" id="149040"/>
    <lineage>
        <taxon>Eukaryota</taxon>
        <taxon>Fungi</taxon>
        <taxon>Dikarya</taxon>
        <taxon>Ascomycota</taxon>
        <taxon>Pezizomycotina</taxon>
        <taxon>Leotiomycetes</taxon>
        <taxon>Helotiales</taxon>
        <taxon>Mollisiaceae</taxon>
        <taxon>Mollisia</taxon>
    </lineage>
</organism>
<proteinExistence type="predicted"/>
<evidence type="ECO:0000256" key="1">
    <source>
        <dbReference type="SAM" id="MobiDB-lite"/>
    </source>
</evidence>
<dbReference type="EMBL" id="KQ947404">
    <property type="protein sequence ID" value="KUJ24134.1"/>
    <property type="molecule type" value="Genomic_DNA"/>
</dbReference>
<dbReference type="RefSeq" id="XP_018078489.1">
    <property type="nucleotide sequence ID" value="XM_018222029.1"/>
</dbReference>
<dbReference type="AlphaFoldDB" id="A0A194XVU4"/>
<evidence type="ECO:0000256" key="2">
    <source>
        <dbReference type="SAM" id="Phobius"/>
    </source>
</evidence>
<gene>
    <name evidence="3" type="ORF">LY89DRAFT_776308</name>
</gene>
<keyword evidence="2" id="KW-1133">Transmembrane helix</keyword>
<feature type="transmembrane region" description="Helical" evidence="2">
    <location>
        <begin position="295"/>
        <end position="314"/>
    </location>
</feature>
<feature type="transmembrane region" description="Helical" evidence="2">
    <location>
        <begin position="111"/>
        <end position="130"/>
    </location>
</feature>
<dbReference type="KEGG" id="psco:LY89DRAFT_776308"/>
<dbReference type="InParanoid" id="A0A194XVU4"/>
<dbReference type="Proteomes" id="UP000070700">
    <property type="component" value="Unassembled WGS sequence"/>
</dbReference>
<feature type="region of interest" description="Disordered" evidence="1">
    <location>
        <begin position="1"/>
        <end position="30"/>
    </location>
</feature>
<keyword evidence="2" id="KW-0472">Membrane</keyword>
<keyword evidence="4" id="KW-1185">Reference proteome</keyword>
<keyword evidence="2" id="KW-0812">Transmembrane</keyword>
<feature type="transmembrane region" description="Helical" evidence="2">
    <location>
        <begin position="142"/>
        <end position="170"/>
    </location>
</feature>
<accession>A0A194XVU4</accession>
<feature type="transmembrane region" description="Helical" evidence="2">
    <location>
        <begin position="257"/>
        <end position="283"/>
    </location>
</feature>
<reference evidence="3 4" key="1">
    <citation type="submission" date="2015-10" db="EMBL/GenBank/DDBJ databases">
        <title>Full genome of DAOMC 229536 Phialocephala scopiformis, a fungal endophyte of spruce producing the potent anti-insectan compound rugulosin.</title>
        <authorList>
            <consortium name="DOE Joint Genome Institute"/>
            <person name="Walker A.K."/>
            <person name="Frasz S.L."/>
            <person name="Seifert K.A."/>
            <person name="Miller J.D."/>
            <person name="Mondo S.J."/>
            <person name="Labutti K."/>
            <person name="Lipzen A."/>
            <person name="Dockter R."/>
            <person name="Kennedy M."/>
            <person name="Grigoriev I.V."/>
            <person name="Spatafora J.W."/>
        </authorList>
    </citation>
    <scope>NUCLEOTIDE SEQUENCE [LARGE SCALE GENOMIC DNA]</scope>
    <source>
        <strain evidence="3 4">CBS 120377</strain>
    </source>
</reference>
<evidence type="ECO:0000313" key="4">
    <source>
        <dbReference type="Proteomes" id="UP000070700"/>
    </source>
</evidence>
<dbReference type="GeneID" id="28831755"/>